<feature type="signal peptide" evidence="1">
    <location>
        <begin position="1"/>
        <end position="29"/>
    </location>
</feature>
<organism evidence="3 4">
    <name type="scientific">Chryseobacterium culicis</name>
    <dbReference type="NCBI Taxonomy" id="680127"/>
    <lineage>
        <taxon>Bacteria</taxon>
        <taxon>Pseudomonadati</taxon>
        <taxon>Bacteroidota</taxon>
        <taxon>Flavobacteriia</taxon>
        <taxon>Flavobacteriales</taxon>
        <taxon>Weeksellaceae</taxon>
        <taxon>Chryseobacterium group</taxon>
        <taxon>Chryseobacterium</taxon>
    </lineage>
</organism>
<dbReference type="Pfam" id="PF21012">
    <property type="entry name" value="DUF6850"/>
    <property type="match status" value="1"/>
</dbReference>
<evidence type="ECO:0000313" key="3">
    <source>
        <dbReference type="EMBL" id="SEH28930.1"/>
    </source>
</evidence>
<dbReference type="EMBL" id="FNWQ01000001">
    <property type="protein sequence ID" value="SEH28930.1"/>
    <property type="molecule type" value="Genomic_DNA"/>
</dbReference>
<protein>
    <recommendedName>
        <fullName evidence="2">DUF6850 domain-containing protein</fullName>
    </recommendedName>
</protein>
<evidence type="ECO:0000313" key="4">
    <source>
        <dbReference type="Proteomes" id="UP000198561"/>
    </source>
</evidence>
<evidence type="ECO:0000256" key="1">
    <source>
        <dbReference type="SAM" id="SignalP"/>
    </source>
</evidence>
<gene>
    <name evidence="3" type="ORF">SAMN05421593_0852</name>
</gene>
<dbReference type="Proteomes" id="UP000198561">
    <property type="component" value="Unassembled WGS sequence"/>
</dbReference>
<sequence length="530" mass="62161">MRNNKNKTIQVFRYGLLGLAALSSQFLHAQATQLDSINVSSVEKNIRINDPYISFFQPLDFSRTTFQYSSTKQNFKRVQTAEELGSFTFQSEGVYKLNNKIALSGRLKADKTTEENVPYILSDERTAHSSFIYNPSYYWVPRTARWQKQSYLINGQFAYNPVKPVILQVGGEGIYAKSYRQNADPRPKVDDYQYKAFAKLGWKWKQHAVFGKLSYVHHYKGNDIMFVNMKGNVPANDSIYIRYNEGYGNQYIGITQYKTSEYKMGGYIWGAEYAYNTANTHFSAGYDYKNLIERFYRIFEYQDANFNWQKDYTKYSGLKTDLHSFYLNFLGNYKGKKWASMVSYQDQADTNYNYPLEYTSYRLEQKNLFWQNSLVWFNRKNEAFKILFDAAYGKNRVRDLSVVMDRKLAFFHYLLGAEKEFVVKPSHKLAVGLSQNLYVPLEKEFNYQPYQSTKENIFATKIAQPDFAYDATPKIGLRCNVSYIFDQNKIRYELFGNFSQTWLMNSTYKNQAEYNGRANHVVLAGLNVYY</sequence>
<accession>A0A1H6H447</accession>
<dbReference type="InterPro" id="IPR049236">
    <property type="entry name" value="DUF6850"/>
</dbReference>
<dbReference type="RefSeq" id="WP_089690040.1">
    <property type="nucleotide sequence ID" value="NZ_FNWQ01000001.1"/>
</dbReference>
<name>A0A1H6H447_CHRCI</name>
<evidence type="ECO:0000259" key="2">
    <source>
        <dbReference type="Pfam" id="PF21012"/>
    </source>
</evidence>
<dbReference type="OrthoDB" id="1151092at2"/>
<proteinExistence type="predicted"/>
<feature type="domain" description="DUF6850" evidence="2">
    <location>
        <begin position="59"/>
        <end position="530"/>
    </location>
</feature>
<keyword evidence="1" id="KW-0732">Signal</keyword>
<feature type="chain" id="PRO_5011679762" description="DUF6850 domain-containing protein" evidence="1">
    <location>
        <begin position="30"/>
        <end position="530"/>
    </location>
</feature>
<dbReference type="AlphaFoldDB" id="A0A1H6H447"/>
<reference evidence="3 4" key="1">
    <citation type="submission" date="2016-10" db="EMBL/GenBank/DDBJ databases">
        <authorList>
            <person name="de Groot N.N."/>
        </authorList>
    </citation>
    <scope>NUCLEOTIDE SEQUENCE [LARGE SCALE GENOMIC DNA]</scope>
    <source>
        <strain evidence="3 4">DSM 23031</strain>
    </source>
</reference>
<dbReference type="STRING" id="680127.SAMN05421593_0852"/>